<proteinExistence type="predicted"/>
<protein>
    <submittedName>
        <fullName evidence="2">Uncharacterized protein</fullName>
    </submittedName>
</protein>
<reference evidence="2 3" key="1">
    <citation type="submission" date="2024-02" db="EMBL/GenBank/DDBJ databases">
        <authorList>
            <person name="Chen Y."/>
            <person name="Shah S."/>
            <person name="Dougan E. K."/>
            <person name="Thang M."/>
            <person name="Chan C."/>
        </authorList>
    </citation>
    <scope>NUCLEOTIDE SEQUENCE [LARGE SCALE GENOMIC DNA]</scope>
</reference>
<evidence type="ECO:0000313" key="2">
    <source>
        <dbReference type="EMBL" id="CAK9021772.1"/>
    </source>
</evidence>
<feature type="signal peptide" evidence="1">
    <location>
        <begin position="1"/>
        <end position="20"/>
    </location>
</feature>
<feature type="chain" id="PRO_5046924923" evidence="1">
    <location>
        <begin position="21"/>
        <end position="342"/>
    </location>
</feature>
<organism evidence="2 3">
    <name type="scientific">Durusdinium trenchii</name>
    <dbReference type="NCBI Taxonomy" id="1381693"/>
    <lineage>
        <taxon>Eukaryota</taxon>
        <taxon>Sar</taxon>
        <taxon>Alveolata</taxon>
        <taxon>Dinophyceae</taxon>
        <taxon>Suessiales</taxon>
        <taxon>Symbiodiniaceae</taxon>
        <taxon>Durusdinium</taxon>
    </lineage>
</organism>
<accession>A0ABP0K6J0</accession>
<keyword evidence="3" id="KW-1185">Reference proteome</keyword>
<evidence type="ECO:0000313" key="3">
    <source>
        <dbReference type="Proteomes" id="UP001642464"/>
    </source>
</evidence>
<evidence type="ECO:0000256" key="1">
    <source>
        <dbReference type="SAM" id="SignalP"/>
    </source>
</evidence>
<gene>
    <name evidence="2" type="ORF">SCF082_LOCUS15485</name>
</gene>
<sequence>MARRCRRMVLLAFLTHVSLELCGFVGSWTAKSDSEKAQPTSVGVHAVDPATAALLGAASSAISVLDFVGKRMAWFQTQFAQVPLLPGLSPATEVKDHAEKLLNAMRSQQTIIPQVVEVPEQPVEGTGFQRLMITVLNDNRTGGLSAVHAEPGVGKSVATVMALRNCTQKSTVTVLLQGKFQENLRDFLRIEDVDNAARVALELFRILKQRGIRLQMVFDNTFDTGLRGQDQLLMDLTRYAFQYRHHLIVITQSEETAREAATLNGERTRAVQQEDARTYRWRNTQARDFLTNNPLLDFREQTAEVVLNMTQIPDTFGGWRPVSIMEYLQTGRRPQAPQAGQG</sequence>
<dbReference type="EMBL" id="CAXAMM010009924">
    <property type="protein sequence ID" value="CAK9021772.1"/>
    <property type="molecule type" value="Genomic_DNA"/>
</dbReference>
<feature type="non-terminal residue" evidence="2">
    <location>
        <position position="342"/>
    </location>
</feature>
<comment type="caution">
    <text evidence="2">The sequence shown here is derived from an EMBL/GenBank/DDBJ whole genome shotgun (WGS) entry which is preliminary data.</text>
</comment>
<dbReference type="Proteomes" id="UP001642464">
    <property type="component" value="Unassembled WGS sequence"/>
</dbReference>
<name>A0ABP0K6J0_9DINO</name>
<keyword evidence="1" id="KW-0732">Signal</keyword>